<accession>A0ABY4IAD7</accession>
<sequence>MKQELKDALNNWKNTTILGINNKFVRIKNLPKGEYLIELTMREKISFQEETANVSETASLITYTQSGESGEFGDLMGDSYPNPNGDIFRFNAISINLETKYWTKRENELSRLIQSVMPDGFLDM</sequence>
<evidence type="ECO:0000313" key="2">
    <source>
        <dbReference type="Proteomes" id="UP000830198"/>
    </source>
</evidence>
<reference evidence="1 2" key="1">
    <citation type="submission" date="2022-04" db="EMBL/GenBank/DDBJ databases">
        <title>The arsenic-methylating capacity of Chitinophaga filiformis YT5 during chitin decomposition.</title>
        <authorList>
            <person name="Chen G."/>
            <person name="Liang Y."/>
        </authorList>
    </citation>
    <scope>NUCLEOTIDE SEQUENCE [LARGE SCALE GENOMIC DNA]</scope>
    <source>
        <strain evidence="1 2">YT5</strain>
    </source>
</reference>
<dbReference type="EMBL" id="CP095855">
    <property type="protein sequence ID" value="UPK72850.1"/>
    <property type="molecule type" value="Genomic_DNA"/>
</dbReference>
<dbReference type="Proteomes" id="UP000830198">
    <property type="component" value="Chromosome"/>
</dbReference>
<name>A0ABY4IAD7_CHIFI</name>
<proteinExistence type="predicted"/>
<gene>
    <name evidence="1" type="ORF">MYF79_16285</name>
</gene>
<evidence type="ECO:0000313" key="1">
    <source>
        <dbReference type="EMBL" id="UPK72850.1"/>
    </source>
</evidence>
<protein>
    <submittedName>
        <fullName evidence="1">Uncharacterized protein</fullName>
    </submittedName>
</protein>
<organism evidence="1 2">
    <name type="scientific">Chitinophaga filiformis</name>
    <name type="common">Myxococcus filiformis</name>
    <name type="synonym">Flexibacter filiformis</name>
    <dbReference type="NCBI Taxonomy" id="104663"/>
    <lineage>
        <taxon>Bacteria</taxon>
        <taxon>Pseudomonadati</taxon>
        <taxon>Bacteroidota</taxon>
        <taxon>Chitinophagia</taxon>
        <taxon>Chitinophagales</taxon>
        <taxon>Chitinophagaceae</taxon>
        <taxon>Chitinophaga</taxon>
    </lineage>
</organism>
<dbReference type="RefSeq" id="WP_247815022.1">
    <property type="nucleotide sequence ID" value="NZ_CP095855.1"/>
</dbReference>
<keyword evidence="2" id="KW-1185">Reference proteome</keyword>